<dbReference type="InterPro" id="IPR014710">
    <property type="entry name" value="RmlC-like_jellyroll"/>
</dbReference>
<dbReference type="CDD" id="cd20292">
    <property type="entry name" value="cupin_QdtA-like"/>
    <property type="match status" value="1"/>
</dbReference>
<evidence type="ECO:0000259" key="1">
    <source>
        <dbReference type="Pfam" id="PF05523"/>
    </source>
</evidence>
<dbReference type="InterPro" id="IPR011051">
    <property type="entry name" value="RmlC_Cupin_sf"/>
</dbReference>
<accession>A0A437R3D5</accession>
<organism evidence="2 3">
    <name type="scientific">Rheinheimera riviphila</name>
    <dbReference type="NCBI Taxonomy" id="1834037"/>
    <lineage>
        <taxon>Bacteria</taxon>
        <taxon>Pseudomonadati</taxon>
        <taxon>Pseudomonadota</taxon>
        <taxon>Gammaproteobacteria</taxon>
        <taxon>Chromatiales</taxon>
        <taxon>Chromatiaceae</taxon>
        <taxon>Rheinheimera</taxon>
    </lineage>
</organism>
<dbReference type="SUPFAM" id="SSF51182">
    <property type="entry name" value="RmlC-like cupins"/>
    <property type="match status" value="1"/>
</dbReference>
<name>A0A437R3D5_9GAMM</name>
<evidence type="ECO:0000313" key="2">
    <source>
        <dbReference type="EMBL" id="RVU41296.1"/>
    </source>
</evidence>
<dbReference type="EMBL" id="SACS01000002">
    <property type="protein sequence ID" value="RVU41296.1"/>
    <property type="molecule type" value="Genomic_DNA"/>
</dbReference>
<dbReference type="InterPro" id="IPR008894">
    <property type="entry name" value="QdtA_cupin_dom"/>
</dbReference>
<protein>
    <submittedName>
        <fullName evidence="2">WxcM-like domain-containing protein</fullName>
    </submittedName>
</protein>
<reference evidence="2 3" key="1">
    <citation type="submission" date="2019-01" db="EMBL/GenBank/DDBJ databases">
        <authorList>
            <person name="Chen W.-M."/>
        </authorList>
    </citation>
    <scope>NUCLEOTIDE SEQUENCE [LARGE SCALE GENOMIC DNA]</scope>
    <source>
        <strain evidence="2 3">KYPC3</strain>
    </source>
</reference>
<comment type="caution">
    <text evidence="2">The sequence shown here is derived from an EMBL/GenBank/DDBJ whole genome shotgun (WGS) entry which is preliminary data.</text>
</comment>
<dbReference type="Gene3D" id="2.60.120.10">
    <property type="entry name" value="Jelly Rolls"/>
    <property type="match status" value="1"/>
</dbReference>
<dbReference type="AlphaFoldDB" id="A0A437R3D5"/>
<dbReference type="Pfam" id="PF05523">
    <property type="entry name" value="FdtA"/>
    <property type="match status" value="1"/>
</dbReference>
<keyword evidence="3" id="KW-1185">Reference proteome</keyword>
<feature type="domain" description="Sugar 3,4-ketoisomerase QdtA cupin" evidence="1">
    <location>
        <begin position="3"/>
        <end position="129"/>
    </location>
</feature>
<gene>
    <name evidence="2" type="ORF">EOE67_03600</name>
</gene>
<proteinExistence type="predicted"/>
<dbReference type="Proteomes" id="UP000283077">
    <property type="component" value="Unassembled WGS sequence"/>
</dbReference>
<dbReference type="OrthoDB" id="9800846at2"/>
<evidence type="ECO:0000313" key="3">
    <source>
        <dbReference type="Proteomes" id="UP000283077"/>
    </source>
</evidence>
<sequence>MHQLVNLDLLSDLRGDLLSLEQLKNVPFDIKRVYCLTKLHADHPRGFHAHRQLQQLVICLSGRCRFVLDDGHQKQEVWLESACQGLLLGHSVWREMYDFSEDCVLLVLASDYYDEADYIRDYQEFLAATEIR</sequence>
<dbReference type="RefSeq" id="WP_127697678.1">
    <property type="nucleotide sequence ID" value="NZ_SACS01000002.1"/>
</dbReference>